<dbReference type="InterPro" id="IPR001633">
    <property type="entry name" value="EAL_dom"/>
</dbReference>
<keyword evidence="3" id="KW-1185">Reference proteome</keyword>
<dbReference type="SUPFAM" id="SSF141868">
    <property type="entry name" value="EAL domain-like"/>
    <property type="match status" value="1"/>
</dbReference>
<dbReference type="InterPro" id="IPR050706">
    <property type="entry name" value="Cyclic-di-GMP_PDE-like"/>
</dbReference>
<dbReference type="CDD" id="cd01948">
    <property type="entry name" value="EAL"/>
    <property type="match status" value="1"/>
</dbReference>
<dbReference type="InterPro" id="IPR035919">
    <property type="entry name" value="EAL_sf"/>
</dbReference>
<dbReference type="Pfam" id="PF00563">
    <property type="entry name" value="EAL"/>
    <property type="match status" value="1"/>
</dbReference>
<dbReference type="EMBL" id="BHYK01000001">
    <property type="protein sequence ID" value="GCD08402.1"/>
    <property type="molecule type" value="Genomic_DNA"/>
</dbReference>
<dbReference type="Proteomes" id="UP000287872">
    <property type="component" value="Unassembled WGS sequence"/>
</dbReference>
<dbReference type="RefSeq" id="WP_124996845.1">
    <property type="nucleotide sequence ID" value="NZ_BHYK01000001.1"/>
</dbReference>
<dbReference type="InterPro" id="IPR011009">
    <property type="entry name" value="Kinase-like_dom_sf"/>
</dbReference>
<protein>
    <recommendedName>
        <fullName evidence="1">EAL domain-containing protein</fullName>
    </recommendedName>
</protein>
<dbReference type="AlphaFoldDB" id="A0A401UFZ1"/>
<evidence type="ECO:0000313" key="3">
    <source>
        <dbReference type="Proteomes" id="UP000287872"/>
    </source>
</evidence>
<dbReference type="GO" id="GO:0071111">
    <property type="term" value="F:cyclic-guanylate-specific phosphodiesterase activity"/>
    <property type="evidence" value="ECO:0007669"/>
    <property type="project" value="InterPro"/>
</dbReference>
<dbReference type="OrthoDB" id="1919723at2"/>
<sequence>MLSQQEKIMVLENFKEENQPIEIINELNDGESGAAVYTVEFGESRKLGVLKIQEMNESGLHNKAFLQSKENAVEGYIPKIIDEVEIQCKNNLKRFGVLYELGGDNVLGIKTLKYSLENELALVKQTSEQVAKFLYTWNKPHTSEIKSPIDIMKTSLGYRFMDEKLIRAFETLMIDEDKKWLVIDGADKFFPNPYRFFTDEEVWKGSEIKYLHSCIHGDFHGGNIIVSVKKPSIIDFGSYQTHSNIFYDTRYLELHSLMDYLKFDNNKQRKFWISLCEELTKNVKYVDIPDGDGASILRDIIPELRHGIDYLLSDSRNKLYEPSFYLAGVSAGLNFIRKTKDENKRMAAMIYTMYNLRAVLKHELIDLYNPSLSSCSSIQWFLDETSISQYLDKESIYKIDQKAYHISGIIKNKSIELTVEPIINLKSGKVKSLEILVRDSRLEFFPDEMFEKARLTGDLEKLTLLACDKLCNYLNRLRPFIEEGLFFKLQSDTTRHTIKKVINKLQGTNLVLEITQRIPRSAFWRNFAHELKFKLAMENFGEGNSNMVELIKMKPNFIKISQQIVRDVHKDEIKALMVEHMVKMAIKTDMKIIAEGIRTLEEKKKLIELGIEYGQGTYFSSAMLIDHADYEIWEKGF</sequence>
<dbReference type="PANTHER" id="PTHR33121">
    <property type="entry name" value="CYCLIC DI-GMP PHOSPHODIESTERASE PDEF"/>
    <property type="match status" value="1"/>
</dbReference>
<accession>A0A401UFZ1</accession>
<name>A0A401UFZ1_9CLOT</name>
<evidence type="ECO:0000259" key="1">
    <source>
        <dbReference type="PROSITE" id="PS50883"/>
    </source>
</evidence>
<dbReference type="PANTHER" id="PTHR33121:SF70">
    <property type="entry name" value="SIGNALING PROTEIN YKOW"/>
    <property type="match status" value="1"/>
</dbReference>
<dbReference type="PROSITE" id="PS50883">
    <property type="entry name" value="EAL"/>
    <property type="match status" value="1"/>
</dbReference>
<organism evidence="2 3">
    <name type="scientific">Clostridium tagluense</name>
    <dbReference type="NCBI Taxonomy" id="360422"/>
    <lineage>
        <taxon>Bacteria</taxon>
        <taxon>Bacillati</taxon>
        <taxon>Bacillota</taxon>
        <taxon>Clostridia</taxon>
        <taxon>Eubacteriales</taxon>
        <taxon>Clostridiaceae</taxon>
        <taxon>Clostridium</taxon>
    </lineage>
</organism>
<dbReference type="Gene3D" id="3.20.20.450">
    <property type="entry name" value="EAL domain"/>
    <property type="match status" value="1"/>
</dbReference>
<evidence type="ECO:0000313" key="2">
    <source>
        <dbReference type="EMBL" id="GCD08402.1"/>
    </source>
</evidence>
<dbReference type="SUPFAM" id="SSF56112">
    <property type="entry name" value="Protein kinase-like (PK-like)"/>
    <property type="match status" value="1"/>
</dbReference>
<dbReference type="SMART" id="SM00052">
    <property type="entry name" value="EAL"/>
    <property type="match status" value="1"/>
</dbReference>
<reference evidence="2 3" key="1">
    <citation type="submission" date="2018-11" db="EMBL/GenBank/DDBJ databases">
        <title>Genome sequencing and assembly of Clostridium tagluense strain A121.</title>
        <authorList>
            <person name="Murakami T."/>
            <person name="Segawa T."/>
            <person name="Shcherbakova V.A."/>
            <person name="Mori H."/>
            <person name="Yoshimura Y."/>
        </authorList>
    </citation>
    <scope>NUCLEOTIDE SEQUENCE [LARGE SCALE GENOMIC DNA]</scope>
    <source>
        <strain evidence="2 3">A121</strain>
    </source>
</reference>
<comment type="caution">
    <text evidence="2">The sequence shown here is derived from an EMBL/GenBank/DDBJ whole genome shotgun (WGS) entry which is preliminary data.</text>
</comment>
<proteinExistence type="predicted"/>
<feature type="domain" description="EAL" evidence="1">
    <location>
        <begin position="399"/>
        <end position="636"/>
    </location>
</feature>
<gene>
    <name evidence="2" type="ORF">Ctaglu_00250</name>
</gene>